<feature type="signal peptide" evidence="1">
    <location>
        <begin position="1"/>
        <end position="20"/>
    </location>
</feature>
<protein>
    <recommendedName>
        <fullName evidence="3">Surface layer protein A domain-containing protein</fullName>
    </recommendedName>
</protein>
<name>A0A2P4R7J1_9LACO</name>
<evidence type="ECO:0000313" key="2">
    <source>
        <dbReference type="EMBL" id="POH37203.1"/>
    </source>
</evidence>
<sequence>MKIKKMAVLIASLTMTIVGAMFISQKNVDAAKVTSVNDSVATLYKLDGSKITNRALGPNSNWLVGRIFTHNGETFYQVATNEYLKSNDTTKLFDNTNTSLNYTPNIQKINDYFIKYLNALHVANGTPTVTTTADMFEYANHRAYQQVGNTMDHSTRPRDTEENLYGLGYDYILKYGQYEKMTSDKEVAYYLLKGWYDDNGNAMYSAGQVGHFGHRAALIYTGSPAALGMSDNSTSLSAEWTTDYEGFESIYQYTGSNPDTKFVSEDAVQ</sequence>
<feature type="chain" id="PRO_5039574442" description="Surface layer protein A domain-containing protein" evidence="1">
    <location>
        <begin position="21"/>
        <end position="269"/>
    </location>
</feature>
<evidence type="ECO:0008006" key="3">
    <source>
        <dbReference type="Google" id="ProtNLM"/>
    </source>
</evidence>
<comment type="caution">
    <text evidence="2">The sequence shown here is derived from an EMBL/GenBank/DDBJ whole genome shotgun (WGS) entry which is preliminary data.</text>
</comment>
<reference evidence="2" key="1">
    <citation type="submission" date="2018-01" db="EMBL/GenBank/DDBJ databases">
        <title>Genome sequnecing of Lactobacillus formosensis KACC 18721.</title>
        <authorList>
            <person name="Kim S.-J."/>
            <person name="Heo J."/>
        </authorList>
    </citation>
    <scope>NUCLEOTIDE SEQUENCE</scope>
    <source>
        <strain evidence="2">KACC 18721</strain>
    </source>
</reference>
<evidence type="ECO:0000256" key="1">
    <source>
        <dbReference type="SAM" id="SignalP"/>
    </source>
</evidence>
<dbReference type="AlphaFoldDB" id="A0A2P4R7J1"/>
<dbReference type="EMBL" id="PPWZ01000025">
    <property type="protein sequence ID" value="POH37203.1"/>
    <property type="molecule type" value="Genomic_DNA"/>
</dbReference>
<accession>A0A2P4R7J1</accession>
<organism evidence="2">
    <name type="scientific">Companilactobacillus formosensis</name>
    <dbReference type="NCBI Taxonomy" id="1617889"/>
    <lineage>
        <taxon>Bacteria</taxon>
        <taxon>Bacillati</taxon>
        <taxon>Bacillota</taxon>
        <taxon>Bacilli</taxon>
        <taxon>Lactobacillales</taxon>
        <taxon>Lactobacillaceae</taxon>
        <taxon>Companilactobacillus</taxon>
    </lineage>
</organism>
<proteinExistence type="predicted"/>
<keyword evidence="1" id="KW-0732">Signal</keyword>
<gene>
    <name evidence="2" type="ORF">C2R26_04140</name>
</gene>